<evidence type="ECO:0000313" key="2">
    <source>
        <dbReference type="EMBL" id="OAL71126.1"/>
    </source>
</evidence>
<dbReference type="SUPFAM" id="SSF56112">
    <property type="entry name" value="Protein kinase-like (PK-like)"/>
    <property type="match status" value="1"/>
</dbReference>
<reference evidence="2 3" key="1">
    <citation type="submission" date="2016-05" db="EMBL/GenBank/DDBJ databases">
        <title>Genome sequencing of Trichophyton violaceum CMCC(F)T3l isolated from hair.</title>
        <authorList>
            <person name="Zhan P."/>
            <person name="Tao Y."/>
            <person name="Liu W."/>
        </authorList>
    </citation>
    <scope>NUCLEOTIDE SEQUENCE [LARGE SCALE GENOMIC DNA]</scope>
    <source>
        <strain evidence="3">CMCC(F)T3l</strain>
    </source>
</reference>
<dbReference type="InterPro" id="IPR000719">
    <property type="entry name" value="Prot_kinase_dom"/>
</dbReference>
<dbReference type="Pfam" id="PF00069">
    <property type="entry name" value="Pkinase"/>
    <property type="match status" value="1"/>
</dbReference>
<sequence length="297" mass="33762">MLPDKLRGCPAILKQYLQFAEVAEAEDGLDGLTIDDFQDWAIEPFLPIFRDAELSADKRQRYTLYDYLNPEIFHYSLLAINNTLVPCPDEPALSQQRPHGVDLHGYELSSVCHSYQPMQVQICPNHPNSEGALVELPEKVLVDGRTCFFKPFGAGERRSALRELECYKRIGDLQRSMMVQVPTLCGVVQDNSRCLGLLLSWVDCRRITLECALRPSTPRAQRQRWANQLTTTLHRLHNAGIIWGDAKPANVLVDFKDDLWIIDFGGGYTRGWVEKDRAGTIEGDNDGLMKIKDFLLR</sequence>
<organism evidence="2 3">
    <name type="scientific">Trichophyton violaceum</name>
    <dbReference type="NCBI Taxonomy" id="34388"/>
    <lineage>
        <taxon>Eukaryota</taxon>
        <taxon>Fungi</taxon>
        <taxon>Dikarya</taxon>
        <taxon>Ascomycota</taxon>
        <taxon>Pezizomycotina</taxon>
        <taxon>Eurotiomycetes</taxon>
        <taxon>Eurotiomycetidae</taxon>
        <taxon>Onygenales</taxon>
        <taxon>Arthrodermataceae</taxon>
        <taxon>Trichophyton</taxon>
    </lineage>
</organism>
<evidence type="ECO:0000313" key="3">
    <source>
        <dbReference type="Proteomes" id="UP000243519"/>
    </source>
</evidence>
<proteinExistence type="predicted"/>
<dbReference type="GO" id="GO:0004672">
    <property type="term" value="F:protein kinase activity"/>
    <property type="evidence" value="ECO:0007669"/>
    <property type="project" value="InterPro"/>
</dbReference>
<gene>
    <name evidence="2" type="ORF">A7D00_4789</name>
</gene>
<protein>
    <recommendedName>
        <fullName evidence="1">Protein kinase domain-containing protein</fullName>
    </recommendedName>
</protein>
<comment type="caution">
    <text evidence="2">The sequence shown here is derived from an EMBL/GenBank/DDBJ whole genome shotgun (WGS) entry which is preliminary data.</text>
</comment>
<accession>A0A178FGS7</accession>
<dbReference type="PROSITE" id="PS50011">
    <property type="entry name" value="PROTEIN_KINASE_DOM"/>
    <property type="match status" value="1"/>
</dbReference>
<dbReference type="EMBL" id="LHPN01000007">
    <property type="protein sequence ID" value="OAL71126.1"/>
    <property type="molecule type" value="Genomic_DNA"/>
</dbReference>
<dbReference type="Proteomes" id="UP000243519">
    <property type="component" value="Unassembled WGS sequence"/>
</dbReference>
<keyword evidence="3" id="KW-1185">Reference proteome</keyword>
<dbReference type="AlphaFoldDB" id="A0A178FGS7"/>
<dbReference type="Gene3D" id="1.10.510.10">
    <property type="entry name" value="Transferase(Phosphotransferase) domain 1"/>
    <property type="match status" value="1"/>
</dbReference>
<dbReference type="InterPro" id="IPR011009">
    <property type="entry name" value="Kinase-like_dom_sf"/>
</dbReference>
<evidence type="ECO:0000259" key="1">
    <source>
        <dbReference type="PROSITE" id="PS50011"/>
    </source>
</evidence>
<feature type="domain" description="Protein kinase" evidence="1">
    <location>
        <begin position="62"/>
        <end position="297"/>
    </location>
</feature>
<name>A0A178FGS7_TRIVO</name>
<dbReference type="GO" id="GO:0005524">
    <property type="term" value="F:ATP binding"/>
    <property type="evidence" value="ECO:0007669"/>
    <property type="project" value="InterPro"/>
</dbReference>
<dbReference type="OrthoDB" id="4175458at2759"/>